<gene>
    <name evidence="1" type="ORF">FRX31_002842</name>
</gene>
<keyword evidence="2" id="KW-1185">Reference proteome</keyword>
<evidence type="ECO:0000313" key="1">
    <source>
        <dbReference type="EMBL" id="KAF5207572.1"/>
    </source>
</evidence>
<name>A0A7J6XG99_THATH</name>
<evidence type="ECO:0000313" key="2">
    <source>
        <dbReference type="Proteomes" id="UP000554482"/>
    </source>
</evidence>
<organism evidence="1 2">
    <name type="scientific">Thalictrum thalictroides</name>
    <name type="common">Rue-anemone</name>
    <name type="synonym">Anemone thalictroides</name>
    <dbReference type="NCBI Taxonomy" id="46969"/>
    <lineage>
        <taxon>Eukaryota</taxon>
        <taxon>Viridiplantae</taxon>
        <taxon>Streptophyta</taxon>
        <taxon>Embryophyta</taxon>
        <taxon>Tracheophyta</taxon>
        <taxon>Spermatophyta</taxon>
        <taxon>Magnoliopsida</taxon>
        <taxon>Ranunculales</taxon>
        <taxon>Ranunculaceae</taxon>
        <taxon>Thalictroideae</taxon>
        <taxon>Thalictrum</taxon>
    </lineage>
</organism>
<dbReference type="EMBL" id="JABWDY010001248">
    <property type="protein sequence ID" value="KAF5207572.1"/>
    <property type="molecule type" value="Genomic_DNA"/>
</dbReference>
<accession>A0A7J6XG99</accession>
<dbReference type="Proteomes" id="UP000554482">
    <property type="component" value="Unassembled WGS sequence"/>
</dbReference>
<proteinExistence type="predicted"/>
<protein>
    <submittedName>
        <fullName evidence="1">Uncharacterized protein</fullName>
    </submittedName>
</protein>
<comment type="caution">
    <text evidence="1">The sequence shown here is derived from an EMBL/GenBank/DDBJ whole genome shotgun (WGS) entry which is preliminary data.</text>
</comment>
<sequence length="73" mass="8527">MSKWAKIKPSGANDYLNVLRLKHTKSPKARHIKLDLCSNREHQKLHVDVLSMYNMAGRYFLDSSTHFIWDGIN</sequence>
<dbReference type="AlphaFoldDB" id="A0A7J6XG99"/>
<reference evidence="1 2" key="1">
    <citation type="submission" date="2020-06" db="EMBL/GenBank/DDBJ databases">
        <title>Transcriptomic and genomic resources for Thalictrum thalictroides and T. hernandezii: Facilitating candidate gene discovery in an emerging model plant lineage.</title>
        <authorList>
            <person name="Arias T."/>
            <person name="Riano-Pachon D.M."/>
            <person name="Di Stilio V.S."/>
        </authorList>
    </citation>
    <scope>NUCLEOTIDE SEQUENCE [LARGE SCALE GENOMIC DNA]</scope>
    <source>
        <strain evidence="2">cv. WT478/WT964</strain>
        <tissue evidence="1">Leaves</tissue>
    </source>
</reference>